<proteinExistence type="predicted"/>
<dbReference type="PANTHER" id="PTHR36807">
    <property type="entry name" value="PHOSPHOGLYCOLATE PHOSPHATASE"/>
    <property type="match status" value="1"/>
</dbReference>
<comment type="caution">
    <text evidence="1">The sequence shown here is derived from an EMBL/GenBank/DDBJ whole genome shotgun (WGS) entry which is preliminary data.</text>
</comment>
<sequence length="167" mass="18460">MVGHVVSSSSCIHLRMPQVHFTKRSCLYRNPPVNIAQSKPVGSRNITWRPSGEARKRYVSTSLNLGACTCLASLADFDAVAGSGWVPIGDQVLLMTSVFLTYMAGVIPLQNSGYSSRKNTVEENPDLGTILDDDFVLGLEEMTTNNYRSKRLPIFEQISSFRNQLVC</sequence>
<evidence type="ECO:0000313" key="2">
    <source>
        <dbReference type="Proteomes" id="UP000886595"/>
    </source>
</evidence>
<dbReference type="EMBL" id="JAAMPC010000007">
    <property type="protein sequence ID" value="KAG2301392.1"/>
    <property type="molecule type" value="Genomic_DNA"/>
</dbReference>
<evidence type="ECO:0000313" key="1">
    <source>
        <dbReference type="EMBL" id="KAG2301392.1"/>
    </source>
</evidence>
<dbReference type="Proteomes" id="UP000886595">
    <property type="component" value="Unassembled WGS sequence"/>
</dbReference>
<reference evidence="1 2" key="1">
    <citation type="submission" date="2020-02" db="EMBL/GenBank/DDBJ databases">
        <authorList>
            <person name="Ma Q."/>
            <person name="Huang Y."/>
            <person name="Song X."/>
            <person name="Pei D."/>
        </authorList>
    </citation>
    <scope>NUCLEOTIDE SEQUENCE [LARGE SCALE GENOMIC DNA]</scope>
    <source>
        <strain evidence="1">Sxm20200214</strain>
        <tissue evidence="1">Leaf</tissue>
    </source>
</reference>
<name>A0A8X7S8F3_BRACI</name>
<accession>A0A8X7S8F3</accession>
<dbReference type="AlphaFoldDB" id="A0A8X7S8F3"/>
<organism evidence="1 2">
    <name type="scientific">Brassica carinata</name>
    <name type="common">Ethiopian mustard</name>
    <name type="synonym">Abyssinian cabbage</name>
    <dbReference type="NCBI Taxonomy" id="52824"/>
    <lineage>
        <taxon>Eukaryota</taxon>
        <taxon>Viridiplantae</taxon>
        <taxon>Streptophyta</taxon>
        <taxon>Embryophyta</taxon>
        <taxon>Tracheophyta</taxon>
        <taxon>Spermatophyta</taxon>
        <taxon>Magnoliopsida</taxon>
        <taxon>eudicotyledons</taxon>
        <taxon>Gunneridae</taxon>
        <taxon>Pentapetalae</taxon>
        <taxon>rosids</taxon>
        <taxon>malvids</taxon>
        <taxon>Brassicales</taxon>
        <taxon>Brassicaceae</taxon>
        <taxon>Brassiceae</taxon>
        <taxon>Brassica</taxon>
    </lineage>
</organism>
<protein>
    <submittedName>
        <fullName evidence="1">Uncharacterized protein</fullName>
    </submittedName>
</protein>
<dbReference type="OrthoDB" id="2020436at2759"/>
<dbReference type="PANTHER" id="PTHR36807:SF2">
    <property type="entry name" value="PHOSPHOGLYCOLATE PHOSPHATASE"/>
    <property type="match status" value="1"/>
</dbReference>
<keyword evidence="2" id="KW-1185">Reference proteome</keyword>
<gene>
    <name evidence="1" type="ORF">Bca52824_030043</name>
</gene>